<protein>
    <submittedName>
        <fullName evidence="3">ATP-binding protein</fullName>
    </submittedName>
</protein>
<dbReference type="Proteomes" id="UP000723714">
    <property type="component" value="Unassembled WGS sequence"/>
</dbReference>
<gene>
    <name evidence="3" type="ORF">HGO97_006485</name>
</gene>
<keyword evidence="3" id="KW-0547">Nucleotide-binding</keyword>
<dbReference type="SMART" id="SM00028">
    <property type="entry name" value="TPR"/>
    <property type="match status" value="2"/>
</dbReference>
<evidence type="ECO:0000313" key="4">
    <source>
        <dbReference type="Proteomes" id="UP000723714"/>
    </source>
</evidence>
<dbReference type="GO" id="GO:0005524">
    <property type="term" value="F:ATP binding"/>
    <property type="evidence" value="ECO:0007669"/>
    <property type="project" value="UniProtKB-KW"/>
</dbReference>
<comment type="caution">
    <text evidence="3">The sequence shown here is derived from an EMBL/GenBank/DDBJ whole genome shotgun (WGS) entry which is preliminary data.</text>
</comment>
<keyword evidence="3" id="KW-0067">ATP-binding</keyword>
<organism evidence="3 4">
    <name type="scientific">Faecalicatena faecalis</name>
    <dbReference type="NCBI Taxonomy" id="2726362"/>
    <lineage>
        <taxon>Bacteria</taxon>
        <taxon>Bacillati</taxon>
        <taxon>Bacillota</taxon>
        <taxon>Clostridia</taxon>
        <taxon>Lachnospirales</taxon>
        <taxon>Lachnospiraceae</taxon>
        <taxon>Faecalicatena</taxon>
    </lineage>
</organism>
<evidence type="ECO:0000313" key="3">
    <source>
        <dbReference type="EMBL" id="MBU3875458.1"/>
    </source>
</evidence>
<dbReference type="RefSeq" id="WP_216240471.1">
    <property type="nucleotide sequence ID" value="NZ_JABACJ020000004.1"/>
</dbReference>
<proteinExistence type="predicted"/>
<accession>A0ABS6D1H9</accession>
<dbReference type="EMBL" id="JABACJ020000004">
    <property type="protein sequence ID" value="MBU3875458.1"/>
    <property type="molecule type" value="Genomic_DNA"/>
</dbReference>
<sequence>MNTTELFNFHFVDRDIERVKLNKFLSDSTATTLWIKGNRGFGKTKFFDYVIKKHNEYRLCYIDIKLNKSSIDIVSEFIIELQKYSDIDFISSVKRKYKQFYNSTYKKTKNITNELFPEVSNMVSLILDLGYYAVTYSDENINSVDLISDYIRGIIDQNRLCICIDNFSRCDTEIAKLFFRIFKQFLNNKNFKSCIITTSEDLSIELMEEIYHNLPYTDIEVKQFLEVDYFYQIMNPIFEMEYFTKDDLIYIYNKCGGSPKRLATLISKLLEKNAINVYSYKKAIINKRIMIQLLQTDHIRFDDSDFKPEQKWILFSYLCLKESVPISELMNLALYISKRCFLFQAYNENLFTQILLHLVDDRILNYDARNMVSTCHDSDYIELLDIFYDSQLKGLFSQYAYEFLMQNPGVNYHNELLCKNAREANTSGWEQLNFRYGKKLFHNKQIYEAQKILSFLEDHLHKFKPVQILFIALVSYETGNYKLSIKQFNLIDPKVLRFNKVKYYYYFYLGKCYNNIGQTSDAIPLLDKALNEVPKDSDVYVQTLNVLHMFCFEVPSQLKRSEDIFKEIKNSYKDTHPKVWANTMRGCQNFLDDESSLNVLDEAELKLEDELDKAFLKTTKGFVLVKLNRLRDAVVQFEESYNVIKRLKIHEFSYAANNLAVCYMIQRNYKRASEILLEALFWNRTTYGCLVIQTHLMICSLYLSQKNEVQYYYNYLKNYMDNHNIVDPIMNRKIYMNLAITSHGIDNLITEKVYFEKAYPFVKNSSSEWRFYKLCPEMADSKILPPTCEYMNVIEFDPWFLIYAHD</sequence>
<evidence type="ECO:0000259" key="2">
    <source>
        <dbReference type="Pfam" id="PF01637"/>
    </source>
</evidence>
<keyword evidence="1" id="KW-0802">TPR repeat</keyword>
<dbReference type="InterPro" id="IPR011579">
    <property type="entry name" value="ATPase_dom"/>
</dbReference>
<keyword evidence="4" id="KW-1185">Reference proteome</keyword>
<dbReference type="InterPro" id="IPR019734">
    <property type="entry name" value="TPR_rpt"/>
</dbReference>
<evidence type="ECO:0000256" key="1">
    <source>
        <dbReference type="PROSITE-ProRule" id="PRU00339"/>
    </source>
</evidence>
<reference evidence="3 4" key="1">
    <citation type="submission" date="2021-06" db="EMBL/GenBank/DDBJ databases">
        <title>Faecalicatena sp. nov. isolated from porcine feces.</title>
        <authorList>
            <person name="Oh B.S."/>
            <person name="Lee J.H."/>
        </authorList>
    </citation>
    <scope>NUCLEOTIDE SEQUENCE [LARGE SCALE GENOMIC DNA]</scope>
    <source>
        <strain evidence="3 4">AGMB00832</strain>
    </source>
</reference>
<feature type="domain" description="ATPase" evidence="2">
    <location>
        <begin position="11"/>
        <end position="265"/>
    </location>
</feature>
<name>A0ABS6D1H9_9FIRM</name>
<feature type="repeat" description="TPR" evidence="1">
    <location>
        <begin position="503"/>
        <end position="536"/>
    </location>
</feature>
<dbReference type="PROSITE" id="PS50005">
    <property type="entry name" value="TPR"/>
    <property type="match status" value="1"/>
</dbReference>
<dbReference type="Pfam" id="PF01637">
    <property type="entry name" value="ATPase_2"/>
    <property type="match status" value="1"/>
</dbReference>